<protein>
    <recommendedName>
        <fullName evidence="5">MCM C-terminal AAA(+) ATPase domain-containing protein</fullName>
    </recommendedName>
</protein>
<dbReference type="InterPro" id="IPR020568">
    <property type="entry name" value="Ribosomal_Su5_D2-typ_SF"/>
</dbReference>
<feature type="non-terminal residue" evidence="6">
    <location>
        <position position="469"/>
    </location>
</feature>
<dbReference type="PRINTS" id="PR01657">
    <property type="entry name" value="MCMFAMILY"/>
</dbReference>
<dbReference type="SUPFAM" id="SSF52540">
    <property type="entry name" value="P-loop containing nucleoside triphosphate hydrolases"/>
    <property type="match status" value="1"/>
</dbReference>
<reference evidence="6 7" key="1">
    <citation type="submission" date="2015-10" db="EMBL/GenBank/DDBJ databases">
        <title>Metagenome-Assembled Genomes uncover a global brackish microbiome.</title>
        <authorList>
            <person name="Hugerth L.W."/>
            <person name="Larsson J."/>
            <person name="Alneberg J."/>
            <person name="Lindh M.V."/>
            <person name="Legrand C."/>
            <person name="Pinhassi J."/>
            <person name="Andersson A.F."/>
        </authorList>
    </citation>
    <scope>NUCLEOTIDE SEQUENCE [LARGE SCALE GENOMIC DNA]</scope>
    <source>
        <strain evidence="6">BACL3 MAG-120531-bin86</strain>
    </source>
</reference>
<evidence type="ECO:0000256" key="4">
    <source>
        <dbReference type="SAM" id="MobiDB-lite"/>
    </source>
</evidence>
<dbReference type="InterPro" id="IPR001208">
    <property type="entry name" value="MCM_dom"/>
</dbReference>
<comment type="caution">
    <text evidence="6">The sequence shown here is derived from an EMBL/GenBank/DDBJ whole genome shotgun (WGS) entry which is preliminary data.</text>
</comment>
<dbReference type="EMBL" id="LIDH01000293">
    <property type="protein sequence ID" value="KRP38051.1"/>
    <property type="molecule type" value="Genomic_DNA"/>
</dbReference>
<gene>
    <name evidence="6" type="ORF">ABS26_01425</name>
</gene>
<comment type="similarity">
    <text evidence="1">Belongs to the Mg-chelatase subunits D/I family. ComM subfamily.</text>
</comment>
<dbReference type="Pfam" id="PF13541">
    <property type="entry name" value="ChlI"/>
    <property type="match status" value="1"/>
</dbReference>
<feature type="domain" description="MCM C-terminal AAA(+) ATPase" evidence="5">
    <location>
        <begin position="308"/>
        <end position="407"/>
    </location>
</feature>
<proteinExistence type="inferred from homology"/>
<dbReference type="Proteomes" id="UP000052124">
    <property type="component" value="Unassembled WGS sequence"/>
</dbReference>
<evidence type="ECO:0000256" key="3">
    <source>
        <dbReference type="ARBA" id="ARBA00022840"/>
    </source>
</evidence>
<dbReference type="InterPro" id="IPR000523">
    <property type="entry name" value="Mg_chelatse_chII-like_cat_dom"/>
</dbReference>
<organism evidence="6 7">
    <name type="scientific">OM182 bacterium BACL3 MAG-120531-bin86</name>
    <dbReference type="NCBI Taxonomy" id="1655628"/>
    <lineage>
        <taxon>Bacteria</taxon>
        <taxon>Pseudomonadati</taxon>
        <taxon>Pseudomonadota</taxon>
        <taxon>Gammaproteobacteria</taxon>
        <taxon>OMG group</taxon>
        <taxon>OM182 clade</taxon>
    </lineage>
</organism>
<keyword evidence="2" id="KW-0547">Nucleotide-binding</keyword>
<dbReference type="Gene3D" id="3.30.230.10">
    <property type="match status" value="1"/>
</dbReference>
<dbReference type="PANTHER" id="PTHR32039:SF7">
    <property type="entry name" value="COMPETENCE PROTEIN COMM"/>
    <property type="match status" value="1"/>
</dbReference>
<feature type="compositionally biased region" description="Basic and acidic residues" evidence="4">
    <location>
        <begin position="460"/>
        <end position="469"/>
    </location>
</feature>
<dbReference type="PANTHER" id="PTHR32039">
    <property type="entry name" value="MAGNESIUM-CHELATASE SUBUNIT CHLI"/>
    <property type="match status" value="1"/>
</dbReference>
<dbReference type="InterPro" id="IPR004482">
    <property type="entry name" value="Mg_chelat-rel"/>
</dbReference>
<accession>A0A0R2XTV4</accession>
<evidence type="ECO:0000313" key="6">
    <source>
        <dbReference type="EMBL" id="KRP38051.1"/>
    </source>
</evidence>
<name>A0A0R2XTV4_9GAMM</name>
<dbReference type="Gene3D" id="3.40.50.300">
    <property type="entry name" value="P-loop containing nucleotide triphosphate hydrolases"/>
    <property type="match status" value="1"/>
</dbReference>
<dbReference type="Pfam" id="PF01078">
    <property type="entry name" value="Mg_chelatase"/>
    <property type="match status" value="1"/>
</dbReference>
<feature type="compositionally biased region" description="Polar residues" evidence="4">
    <location>
        <begin position="448"/>
        <end position="457"/>
    </location>
</feature>
<dbReference type="PROSITE" id="PS50051">
    <property type="entry name" value="MCM_2"/>
    <property type="match status" value="1"/>
</dbReference>
<sequence>MTVASIPSRALLGIDAVEVMVEAHLSAGLPGFTLVGLPETAVKESRERVRSAIINSALAFPDQRVTVNLAPADLPKAGGRYDLAIAVATLVASEQIEGFAEAIRGIEMLGELALDGGLRPVPGVVQALLAARKDGRAIIVPAANREALEIVDYSLALGLDSLTELTALSIKLKADGATILAVFNAARAARQKPQQRDPLKKRIDDACVQFNPIRGQARALRALEIAAAGGHNLLMLGPPGSGKTLLATTLSKLLPPMTRDEVLEVASIRSAARGQLALGSAALRPLRAPHHSATMPSLVGGGADAVPGDITLAHRGVLFLDELTEFKPGVLNALREPLEAGKITISRAKYRVVFPANFQLVAAMNPCPCGYASDTRRSCRCSKERVSAYLGKVSGPLIDRFDLIIEVPSLSHAELLCTQTSHTEAAQSAHKESQQWARRRRTIADCRTMQSQRQGALNSDIKESALEDA</sequence>
<dbReference type="CDD" id="cd00009">
    <property type="entry name" value="AAA"/>
    <property type="match status" value="1"/>
</dbReference>
<dbReference type="GO" id="GO:0003677">
    <property type="term" value="F:DNA binding"/>
    <property type="evidence" value="ECO:0007669"/>
    <property type="project" value="InterPro"/>
</dbReference>
<dbReference type="AlphaFoldDB" id="A0A0R2XTV4"/>
<dbReference type="NCBIfam" id="TIGR00368">
    <property type="entry name" value="YifB family Mg chelatase-like AAA ATPase"/>
    <property type="match status" value="1"/>
</dbReference>
<dbReference type="SMART" id="SM00382">
    <property type="entry name" value="AAA"/>
    <property type="match status" value="1"/>
</dbReference>
<evidence type="ECO:0000259" key="5">
    <source>
        <dbReference type="PROSITE" id="PS50051"/>
    </source>
</evidence>
<dbReference type="InterPro" id="IPR003593">
    <property type="entry name" value="AAA+_ATPase"/>
</dbReference>
<evidence type="ECO:0000256" key="1">
    <source>
        <dbReference type="ARBA" id="ARBA00006354"/>
    </source>
</evidence>
<dbReference type="InterPro" id="IPR045006">
    <property type="entry name" value="CHLI-like"/>
</dbReference>
<evidence type="ECO:0000256" key="2">
    <source>
        <dbReference type="ARBA" id="ARBA00022741"/>
    </source>
</evidence>
<dbReference type="GO" id="GO:0005524">
    <property type="term" value="F:ATP binding"/>
    <property type="evidence" value="ECO:0007669"/>
    <property type="project" value="UniProtKB-KW"/>
</dbReference>
<evidence type="ECO:0000313" key="7">
    <source>
        <dbReference type="Proteomes" id="UP000052124"/>
    </source>
</evidence>
<dbReference type="InterPro" id="IPR027417">
    <property type="entry name" value="P-loop_NTPase"/>
</dbReference>
<feature type="region of interest" description="Disordered" evidence="4">
    <location>
        <begin position="448"/>
        <end position="469"/>
    </location>
</feature>
<dbReference type="InterPro" id="IPR014721">
    <property type="entry name" value="Ribsml_uS5_D2-typ_fold_subgr"/>
</dbReference>
<dbReference type="SUPFAM" id="SSF54211">
    <property type="entry name" value="Ribosomal protein S5 domain 2-like"/>
    <property type="match status" value="1"/>
</dbReference>
<keyword evidence="3" id="KW-0067">ATP-binding</keyword>